<evidence type="ECO:0000313" key="5">
    <source>
        <dbReference type="Proteomes" id="UP000243745"/>
    </source>
</evidence>
<dbReference type="PANTHER" id="PTHR43333">
    <property type="entry name" value="2-HACID_DH_C DOMAIN-CONTAINING PROTEIN"/>
    <property type="match status" value="1"/>
</dbReference>
<evidence type="ECO:0000313" key="4">
    <source>
        <dbReference type="EMBL" id="SFP62103.1"/>
    </source>
</evidence>
<dbReference type="CDD" id="cd05300">
    <property type="entry name" value="2-Hacid_dh_1"/>
    <property type="match status" value="1"/>
</dbReference>
<name>A0A662ZJ42_9GAMM</name>
<dbReference type="InterPro" id="IPR006140">
    <property type="entry name" value="D-isomer_DH_NAD-bd"/>
</dbReference>
<feature type="domain" description="D-isomer specific 2-hydroxyacid dehydrogenase NAD-binding" evidence="3">
    <location>
        <begin position="105"/>
        <end position="281"/>
    </location>
</feature>
<dbReference type="GO" id="GO:0016491">
    <property type="term" value="F:oxidoreductase activity"/>
    <property type="evidence" value="ECO:0007669"/>
    <property type="project" value="UniProtKB-KW"/>
</dbReference>
<dbReference type="EMBL" id="FOXF01000044">
    <property type="protein sequence ID" value="SFP62103.1"/>
    <property type="molecule type" value="Genomic_DNA"/>
</dbReference>
<dbReference type="RefSeq" id="WP_093143136.1">
    <property type="nucleotide sequence ID" value="NZ_FOXF01000044.1"/>
</dbReference>
<dbReference type="OrthoDB" id="9787219at2"/>
<evidence type="ECO:0000259" key="3">
    <source>
        <dbReference type="Pfam" id="PF02826"/>
    </source>
</evidence>
<dbReference type="Proteomes" id="UP000243745">
    <property type="component" value="Unassembled WGS sequence"/>
</dbReference>
<dbReference type="AlphaFoldDB" id="A0A662ZJ42"/>
<protein>
    <submittedName>
        <fullName evidence="4">Phosphoglycerate dehydrogenase</fullName>
    </submittedName>
</protein>
<sequence length="320" mass="35776">MGRLITVSEPLPAEMLSKLKKDVHELGFDVLYETDKKKAEEHLAETEIFFGILNPKSPIPQNLKWLCLPLAGVNDYSSRTEFLNGSCMLSCSSGAYGVTIAEHLVMLTLMLLRRMPEYIEDRKERIWRNDRELNSIYGSRVTVLGTGDIGRNYAQRIKPFMPESVTGVSRSGKSECDAFTSIHKVSELDSILPETDILVMSLPETPDTIHILNGERIALLPKNAIIINVGRGSSIDQPALANALKEHVICGAALDVLEKEPLPESDPLNEAPNLIITPHMAGQRTLRRTVEIMFDKFLTDLHRYAANQLPENLVNLNRGY</sequence>
<dbReference type="InterPro" id="IPR036291">
    <property type="entry name" value="NAD(P)-bd_dom_sf"/>
</dbReference>
<evidence type="ECO:0000256" key="2">
    <source>
        <dbReference type="ARBA" id="ARBA00023027"/>
    </source>
</evidence>
<proteinExistence type="predicted"/>
<organism evidence="4 5">
    <name type="scientific">Ruminobacter amylophilus</name>
    <dbReference type="NCBI Taxonomy" id="867"/>
    <lineage>
        <taxon>Bacteria</taxon>
        <taxon>Pseudomonadati</taxon>
        <taxon>Pseudomonadota</taxon>
        <taxon>Gammaproteobacteria</taxon>
        <taxon>Aeromonadales</taxon>
        <taxon>Succinivibrionaceae</taxon>
        <taxon>Ruminobacter</taxon>
    </lineage>
</organism>
<dbReference type="SUPFAM" id="SSF51735">
    <property type="entry name" value="NAD(P)-binding Rossmann-fold domains"/>
    <property type="match status" value="1"/>
</dbReference>
<keyword evidence="5" id="KW-1185">Reference proteome</keyword>
<dbReference type="Gene3D" id="3.40.50.720">
    <property type="entry name" value="NAD(P)-binding Rossmann-like Domain"/>
    <property type="match status" value="2"/>
</dbReference>
<reference evidence="4 5" key="1">
    <citation type="submission" date="2016-10" db="EMBL/GenBank/DDBJ databases">
        <authorList>
            <person name="Varghese N."/>
            <person name="Submissions S."/>
        </authorList>
    </citation>
    <scope>NUCLEOTIDE SEQUENCE [LARGE SCALE GENOMIC DNA]</scope>
    <source>
        <strain evidence="4 5">DSM 1361</strain>
    </source>
</reference>
<accession>A0A662ZJ42</accession>
<dbReference type="Pfam" id="PF02826">
    <property type="entry name" value="2-Hacid_dh_C"/>
    <property type="match status" value="1"/>
</dbReference>
<keyword evidence="1" id="KW-0560">Oxidoreductase</keyword>
<evidence type="ECO:0000256" key="1">
    <source>
        <dbReference type="ARBA" id="ARBA00023002"/>
    </source>
</evidence>
<gene>
    <name evidence="4" type="ORF">SAMN02910344_01890</name>
</gene>
<dbReference type="PANTHER" id="PTHR43333:SF1">
    <property type="entry name" value="D-ISOMER SPECIFIC 2-HYDROXYACID DEHYDROGENASE NAD-BINDING DOMAIN-CONTAINING PROTEIN"/>
    <property type="match status" value="1"/>
</dbReference>
<keyword evidence="2" id="KW-0520">NAD</keyword>
<dbReference type="GO" id="GO:0051287">
    <property type="term" value="F:NAD binding"/>
    <property type="evidence" value="ECO:0007669"/>
    <property type="project" value="InterPro"/>
</dbReference>